<gene>
    <name evidence="1" type="ORF">ACFSDA_07555</name>
</gene>
<evidence type="ECO:0000313" key="1">
    <source>
        <dbReference type="EMBL" id="MFD1834931.1"/>
    </source>
</evidence>
<sequence length="221" mass="23590">MWNETNAGRTSLGIQAGSLGETAPFPRELILDTRVDVRPPDRLWVAAALCFGTGLAGTWDASTLISTQVRAAVGEFLGPDVPFNPTVSDDAYQWYPGGGSAMVIAGPGSTLDSNPDMGNATFVIELRELGDWAGRLYSIDRLVTATNAFLHASTPGTANPVGPYLGTAVLLATELHMDQLILDLTVFDEVDPQWWSRAVRLCAAVGIDLQTHTTDVLTSES</sequence>
<reference evidence="2" key="1">
    <citation type="journal article" date="2019" name="Int. J. Syst. Evol. Microbiol.">
        <title>The Global Catalogue of Microorganisms (GCM) 10K type strain sequencing project: providing services to taxonomists for standard genome sequencing and annotation.</title>
        <authorList>
            <consortium name="The Broad Institute Genomics Platform"/>
            <consortium name="The Broad Institute Genome Sequencing Center for Infectious Disease"/>
            <person name="Wu L."/>
            <person name="Ma J."/>
        </authorList>
    </citation>
    <scope>NUCLEOTIDE SEQUENCE [LARGE SCALE GENOMIC DNA]</scope>
    <source>
        <strain evidence="2">JCM 11650</strain>
    </source>
</reference>
<comment type="caution">
    <text evidence="1">The sequence shown here is derived from an EMBL/GenBank/DDBJ whole genome shotgun (WGS) entry which is preliminary data.</text>
</comment>
<name>A0ABW4PZR2_9MICO</name>
<dbReference type="EMBL" id="JBHUFL010000002">
    <property type="protein sequence ID" value="MFD1834931.1"/>
    <property type="molecule type" value="Genomic_DNA"/>
</dbReference>
<accession>A0ABW4PZR2</accession>
<evidence type="ECO:0000313" key="2">
    <source>
        <dbReference type="Proteomes" id="UP001597280"/>
    </source>
</evidence>
<dbReference type="RefSeq" id="WP_343904152.1">
    <property type="nucleotide sequence ID" value="NZ_BAAAIS010000002.1"/>
</dbReference>
<protein>
    <submittedName>
        <fullName evidence="1">Uncharacterized protein</fullName>
    </submittedName>
</protein>
<dbReference type="Proteomes" id="UP001597280">
    <property type="component" value="Unassembled WGS sequence"/>
</dbReference>
<organism evidence="1 2">
    <name type="scientific">Brachybacterium rhamnosum</name>
    <dbReference type="NCBI Taxonomy" id="173361"/>
    <lineage>
        <taxon>Bacteria</taxon>
        <taxon>Bacillati</taxon>
        <taxon>Actinomycetota</taxon>
        <taxon>Actinomycetes</taxon>
        <taxon>Micrococcales</taxon>
        <taxon>Dermabacteraceae</taxon>
        <taxon>Brachybacterium</taxon>
    </lineage>
</organism>
<proteinExistence type="predicted"/>
<keyword evidence="2" id="KW-1185">Reference proteome</keyword>